<dbReference type="InterPro" id="IPR000868">
    <property type="entry name" value="Isochorismatase-like_dom"/>
</dbReference>
<dbReference type="GO" id="GO:0016787">
    <property type="term" value="F:hydrolase activity"/>
    <property type="evidence" value="ECO:0007669"/>
    <property type="project" value="UniProtKB-KW"/>
</dbReference>
<proteinExistence type="predicted"/>
<reference evidence="5" key="1">
    <citation type="journal article" date="2019" name="Int. J. Syst. Evol. Microbiol.">
        <title>The Global Catalogue of Microorganisms (GCM) 10K type strain sequencing project: providing services to taxonomists for standard genome sequencing and annotation.</title>
        <authorList>
            <consortium name="The Broad Institute Genomics Platform"/>
            <consortium name="The Broad Institute Genome Sequencing Center for Infectious Disease"/>
            <person name="Wu L."/>
            <person name="Ma J."/>
        </authorList>
    </citation>
    <scope>NUCLEOTIDE SEQUENCE [LARGE SCALE GENOMIC DNA]</scope>
    <source>
        <strain evidence="5">JCM 4816</strain>
    </source>
</reference>
<feature type="region of interest" description="Disordered" evidence="2">
    <location>
        <begin position="232"/>
        <end position="260"/>
    </location>
</feature>
<feature type="compositionally biased region" description="Basic residues" evidence="2">
    <location>
        <begin position="251"/>
        <end position="260"/>
    </location>
</feature>
<evidence type="ECO:0000259" key="3">
    <source>
        <dbReference type="Pfam" id="PF00857"/>
    </source>
</evidence>
<evidence type="ECO:0000313" key="5">
    <source>
        <dbReference type="Proteomes" id="UP001501455"/>
    </source>
</evidence>
<dbReference type="PANTHER" id="PTHR43540">
    <property type="entry name" value="PEROXYUREIDOACRYLATE/UREIDOACRYLATE AMIDOHYDROLASE-RELATED"/>
    <property type="match status" value="1"/>
</dbReference>
<dbReference type="Gene3D" id="3.40.50.850">
    <property type="entry name" value="Isochorismatase-like"/>
    <property type="match status" value="1"/>
</dbReference>
<dbReference type="InterPro" id="IPR050272">
    <property type="entry name" value="Isochorismatase-like_hydrls"/>
</dbReference>
<dbReference type="EMBL" id="BAAAXF010000074">
    <property type="protein sequence ID" value="GAA3503202.1"/>
    <property type="molecule type" value="Genomic_DNA"/>
</dbReference>
<keyword evidence="1 4" id="KW-0378">Hydrolase</keyword>
<sequence>MLLLSHIETRYLESRQGAGMAYTEEWVTARARDAYEHGRASFDVRPERTALLVIDMQDEFVRPGWSPYWVPAATRMAPRLRQLVEDCRAASIPVIWTIFDDTHLGLDRPHALPFLPHADTDWRRPGPAEVWAPMGRRPDEALIRKPSYGAFYDTPLDTMLRNLGRDTVIVTGTLTNYCCGTTARQAYERGYKVVFGSDTTATDDESRQEPELAVLRKGFALVLTAEEITNRLITTTPAPEDGDRASDPGHQGRHRSVCGY</sequence>
<evidence type="ECO:0000256" key="1">
    <source>
        <dbReference type="ARBA" id="ARBA00022801"/>
    </source>
</evidence>
<comment type="caution">
    <text evidence="4">The sequence shown here is derived from an EMBL/GenBank/DDBJ whole genome shotgun (WGS) entry which is preliminary data.</text>
</comment>
<dbReference type="InterPro" id="IPR036380">
    <property type="entry name" value="Isochorismatase-like_sf"/>
</dbReference>
<dbReference type="Proteomes" id="UP001501455">
    <property type="component" value="Unassembled WGS sequence"/>
</dbReference>
<evidence type="ECO:0000313" key="4">
    <source>
        <dbReference type="EMBL" id="GAA3503202.1"/>
    </source>
</evidence>
<dbReference type="CDD" id="cd00431">
    <property type="entry name" value="cysteine_hydrolases"/>
    <property type="match status" value="1"/>
</dbReference>
<protein>
    <submittedName>
        <fullName evidence="4">Cysteine hydrolase</fullName>
    </submittedName>
</protein>
<gene>
    <name evidence="4" type="ORF">GCM10019016_103120</name>
</gene>
<organism evidence="4 5">
    <name type="scientific">Streptomyces prasinosporus</name>
    <dbReference type="NCBI Taxonomy" id="68256"/>
    <lineage>
        <taxon>Bacteria</taxon>
        <taxon>Bacillati</taxon>
        <taxon>Actinomycetota</taxon>
        <taxon>Actinomycetes</taxon>
        <taxon>Kitasatosporales</taxon>
        <taxon>Streptomycetaceae</taxon>
        <taxon>Streptomyces</taxon>
        <taxon>Streptomyces albogriseolus group</taxon>
    </lineage>
</organism>
<accession>A0ABP6U919</accession>
<keyword evidence="5" id="KW-1185">Reference proteome</keyword>
<dbReference type="PANTHER" id="PTHR43540:SF6">
    <property type="entry name" value="ISOCHORISMATASE-LIKE DOMAIN-CONTAINING PROTEIN"/>
    <property type="match status" value="1"/>
</dbReference>
<evidence type="ECO:0000256" key="2">
    <source>
        <dbReference type="SAM" id="MobiDB-lite"/>
    </source>
</evidence>
<dbReference type="Pfam" id="PF00857">
    <property type="entry name" value="Isochorismatase"/>
    <property type="match status" value="1"/>
</dbReference>
<feature type="domain" description="Isochorismatase-like" evidence="3">
    <location>
        <begin position="49"/>
        <end position="227"/>
    </location>
</feature>
<name>A0ABP6U919_9ACTN</name>
<dbReference type="SUPFAM" id="SSF52499">
    <property type="entry name" value="Isochorismatase-like hydrolases"/>
    <property type="match status" value="1"/>
</dbReference>